<dbReference type="InterPro" id="IPR001543">
    <property type="entry name" value="FliN-like_C"/>
</dbReference>
<comment type="caution">
    <text evidence="9">The sequence shown here is derived from an EMBL/GenBank/DDBJ whole genome shotgun (WGS) entry which is preliminary data.</text>
</comment>
<evidence type="ECO:0000313" key="10">
    <source>
        <dbReference type="Proteomes" id="UP001375743"/>
    </source>
</evidence>
<dbReference type="SUPFAM" id="SSF101801">
    <property type="entry name" value="Surface presentation of antigens (SPOA)"/>
    <property type="match status" value="1"/>
</dbReference>
<keyword evidence="6 7" id="KW-0472">Membrane</keyword>
<organism evidence="9 10">
    <name type="scientific">Benzoatithermus flavus</name>
    <dbReference type="NCBI Taxonomy" id="3108223"/>
    <lineage>
        <taxon>Bacteria</taxon>
        <taxon>Pseudomonadati</taxon>
        <taxon>Pseudomonadota</taxon>
        <taxon>Alphaproteobacteria</taxon>
        <taxon>Geminicoccales</taxon>
        <taxon>Geminicoccaceae</taxon>
        <taxon>Benzoatithermus</taxon>
    </lineage>
</organism>
<evidence type="ECO:0000256" key="6">
    <source>
        <dbReference type="ARBA" id="ARBA00023136"/>
    </source>
</evidence>
<dbReference type="PANTHER" id="PTHR43484">
    <property type="match status" value="1"/>
</dbReference>
<evidence type="ECO:0000313" key="9">
    <source>
        <dbReference type="EMBL" id="MEK0084973.1"/>
    </source>
</evidence>
<evidence type="ECO:0000256" key="1">
    <source>
        <dbReference type="ARBA" id="ARBA00009226"/>
    </source>
</evidence>
<comment type="subcellular location">
    <subcellularLocation>
        <location evidence="7">Cell membrane</location>
        <topology evidence="7">Peripheral membrane protein</topology>
        <orientation evidence="7">Cytoplasmic side</orientation>
    </subcellularLocation>
    <subcellularLocation>
        <location evidence="7">Bacterial flagellum basal body</location>
    </subcellularLocation>
</comment>
<keyword evidence="9" id="KW-0969">Cilium</keyword>
<comment type="similarity">
    <text evidence="1 7">Belongs to the FliN/MopA/SpaO family.</text>
</comment>
<feature type="domain" description="Flagellar motor switch protein FliN-like C-terminal" evidence="8">
    <location>
        <begin position="26"/>
        <end position="95"/>
    </location>
</feature>
<evidence type="ECO:0000256" key="2">
    <source>
        <dbReference type="ARBA" id="ARBA00021897"/>
    </source>
</evidence>
<dbReference type="InterPro" id="IPR012826">
    <property type="entry name" value="FliN"/>
</dbReference>
<protein>
    <recommendedName>
        <fullName evidence="2 7">Flagellar motor switch protein FliN</fullName>
    </recommendedName>
</protein>
<proteinExistence type="inferred from homology"/>
<keyword evidence="4 7" id="KW-0145">Chemotaxis</keyword>
<keyword evidence="3 7" id="KW-1003">Cell membrane</keyword>
<dbReference type="InterPro" id="IPR001172">
    <property type="entry name" value="FliN_T3SS_HrcQb"/>
</dbReference>
<dbReference type="Proteomes" id="UP001375743">
    <property type="component" value="Unassembled WGS sequence"/>
</dbReference>
<keyword evidence="7" id="KW-0975">Bacterial flagellum</keyword>
<evidence type="ECO:0000256" key="4">
    <source>
        <dbReference type="ARBA" id="ARBA00022500"/>
    </source>
</evidence>
<dbReference type="EMBL" id="JBBLZC010000020">
    <property type="protein sequence ID" value="MEK0084973.1"/>
    <property type="molecule type" value="Genomic_DNA"/>
</dbReference>
<sequence length="102" mass="10865">MSETIAMPSFDTRVGPPPFDLPLVAVENVQVTVAVQLGRVTMTVGELLKMGRGSVIMLERKVGEPVEVLVNGRPVARGELVLNDGQLGVTLIEIVKQSGEAI</sequence>
<dbReference type="NCBIfam" id="TIGR02480">
    <property type="entry name" value="fliN"/>
    <property type="match status" value="1"/>
</dbReference>
<dbReference type="InterPro" id="IPR051469">
    <property type="entry name" value="FliN/MopA/SpaO"/>
</dbReference>
<comment type="function">
    <text evidence="7">FliN is one of three proteins (FliG, FliN, FliM) that form the rotor-mounted switch complex (C ring), located at the base of the basal body. This complex interacts with the CheY and CheZ chemotaxis proteins, in addition to contacting components of the motor that determine the direction of flagellar rotation.</text>
</comment>
<evidence type="ECO:0000256" key="7">
    <source>
        <dbReference type="RuleBase" id="RU362074"/>
    </source>
</evidence>
<evidence type="ECO:0000256" key="3">
    <source>
        <dbReference type="ARBA" id="ARBA00022475"/>
    </source>
</evidence>
<accession>A0ABU8XUV9</accession>
<reference evidence="9 10" key="1">
    <citation type="submission" date="2024-01" db="EMBL/GenBank/DDBJ databases">
        <title>Multi-omics insights into the function and evolution of sodium benzoate biodegradation pathways in Benzoatithermus flavus gen. nov., sp. nov. from hot spring.</title>
        <authorList>
            <person name="Hu C.-J."/>
            <person name="Li W.-J."/>
        </authorList>
    </citation>
    <scope>NUCLEOTIDE SEQUENCE [LARGE SCALE GENOMIC DNA]</scope>
    <source>
        <strain evidence="9 10">SYSU G07066</strain>
    </source>
</reference>
<dbReference type="PRINTS" id="PR00956">
    <property type="entry name" value="FLGMOTORFLIN"/>
</dbReference>
<keyword evidence="9" id="KW-0282">Flagellum</keyword>
<dbReference type="InterPro" id="IPR036429">
    <property type="entry name" value="SpoA-like_sf"/>
</dbReference>
<evidence type="ECO:0000256" key="5">
    <source>
        <dbReference type="ARBA" id="ARBA00022779"/>
    </source>
</evidence>
<gene>
    <name evidence="9" type="primary">fliN</name>
    <name evidence="9" type="ORF">U1T56_17605</name>
</gene>
<dbReference type="PANTHER" id="PTHR43484:SF1">
    <property type="entry name" value="FLAGELLAR MOTOR SWITCH PROTEIN FLIN"/>
    <property type="match status" value="1"/>
</dbReference>
<dbReference type="Gene3D" id="2.30.330.10">
    <property type="entry name" value="SpoA-like"/>
    <property type="match status" value="1"/>
</dbReference>
<dbReference type="RefSeq" id="WP_418160821.1">
    <property type="nucleotide sequence ID" value="NZ_JBBLZC010000020.1"/>
</dbReference>
<name>A0ABU8XUV9_9PROT</name>
<keyword evidence="10" id="KW-1185">Reference proteome</keyword>
<keyword evidence="9" id="KW-0966">Cell projection</keyword>
<keyword evidence="5 7" id="KW-0283">Flagellar rotation</keyword>
<dbReference type="Pfam" id="PF01052">
    <property type="entry name" value="FliMN_C"/>
    <property type="match status" value="1"/>
</dbReference>
<evidence type="ECO:0000259" key="8">
    <source>
        <dbReference type="Pfam" id="PF01052"/>
    </source>
</evidence>